<protein>
    <submittedName>
        <fullName evidence="1">Uncharacterized protein</fullName>
    </submittedName>
</protein>
<proteinExistence type="predicted"/>
<name>A0A0F9KHD4_9ZZZZ</name>
<dbReference type="AlphaFoldDB" id="A0A0F9KHD4"/>
<organism evidence="1">
    <name type="scientific">marine sediment metagenome</name>
    <dbReference type="NCBI Taxonomy" id="412755"/>
    <lineage>
        <taxon>unclassified sequences</taxon>
        <taxon>metagenomes</taxon>
        <taxon>ecological metagenomes</taxon>
    </lineage>
</organism>
<sequence>MTTRTTKVIRVTRQDYARLRQMGKRKALNFKEVIGRLIDRAYDRWMNKR</sequence>
<evidence type="ECO:0000313" key="1">
    <source>
        <dbReference type="EMBL" id="KKM14725.1"/>
    </source>
</evidence>
<reference evidence="1" key="1">
    <citation type="journal article" date="2015" name="Nature">
        <title>Complex archaea that bridge the gap between prokaryotes and eukaryotes.</title>
        <authorList>
            <person name="Spang A."/>
            <person name="Saw J.H."/>
            <person name="Jorgensen S.L."/>
            <person name="Zaremba-Niedzwiedzka K."/>
            <person name="Martijn J."/>
            <person name="Lind A.E."/>
            <person name="van Eijk R."/>
            <person name="Schleper C."/>
            <person name="Guy L."/>
            <person name="Ettema T.J."/>
        </authorList>
    </citation>
    <scope>NUCLEOTIDE SEQUENCE</scope>
</reference>
<dbReference type="EMBL" id="LAZR01015081">
    <property type="protein sequence ID" value="KKM14725.1"/>
    <property type="molecule type" value="Genomic_DNA"/>
</dbReference>
<gene>
    <name evidence="1" type="ORF">LCGC14_1703200</name>
</gene>
<comment type="caution">
    <text evidence="1">The sequence shown here is derived from an EMBL/GenBank/DDBJ whole genome shotgun (WGS) entry which is preliminary data.</text>
</comment>
<accession>A0A0F9KHD4</accession>